<keyword evidence="2" id="KW-1185">Reference proteome</keyword>
<protein>
    <submittedName>
        <fullName evidence="1">DUF6390 family protein</fullName>
    </submittedName>
</protein>
<reference evidence="2" key="1">
    <citation type="journal article" date="2019" name="Int. J. Syst. Evol. Microbiol.">
        <title>The Global Catalogue of Microorganisms (GCM) 10K type strain sequencing project: providing services to taxonomists for standard genome sequencing and annotation.</title>
        <authorList>
            <consortium name="The Broad Institute Genomics Platform"/>
            <consortium name="The Broad Institute Genome Sequencing Center for Infectious Disease"/>
            <person name="Wu L."/>
            <person name="Ma J."/>
        </authorList>
    </citation>
    <scope>NUCLEOTIDE SEQUENCE [LARGE SCALE GENOMIC DNA]</scope>
    <source>
        <strain evidence="2">JCM 12607</strain>
    </source>
</reference>
<organism evidence="1 2">
    <name type="scientific">Streptomyces sanglieri</name>
    <dbReference type="NCBI Taxonomy" id="193460"/>
    <lineage>
        <taxon>Bacteria</taxon>
        <taxon>Bacillati</taxon>
        <taxon>Actinomycetota</taxon>
        <taxon>Actinomycetes</taxon>
        <taxon>Kitasatosporales</taxon>
        <taxon>Streptomycetaceae</taxon>
        <taxon>Streptomyces</taxon>
    </lineage>
</organism>
<dbReference type="EMBL" id="JBHTGL010000008">
    <property type="protein sequence ID" value="MFD0628661.1"/>
    <property type="molecule type" value="Genomic_DNA"/>
</dbReference>
<gene>
    <name evidence="1" type="ORF">ACFQ2K_44620</name>
</gene>
<evidence type="ECO:0000313" key="2">
    <source>
        <dbReference type="Proteomes" id="UP001596915"/>
    </source>
</evidence>
<name>A0ABW2X4E4_9ACTN</name>
<accession>A0ABW2X4E4</accession>
<dbReference type="InterPro" id="IPR045660">
    <property type="entry name" value="DUF6390"/>
</dbReference>
<dbReference type="Pfam" id="PF19927">
    <property type="entry name" value="DUF6390"/>
    <property type="match status" value="1"/>
</dbReference>
<dbReference type="Proteomes" id="UP001596915">
    <property type="component" value="Unassembled WGS sequence"/>
</dbReference>
<sequence length="250" mass="27910">MSAEGALLFARYAYPPNELGYCGPADAAALLRRDATADIERRARQFEGAWCYLQFLAETAGLADPLDVRVVEAYWIGNELLDRADPAALVERMTDRFRGQLGGTWRDAGRRALAHHSFQVFEVYPWAPMLRSGGHPTALSVLDQCRVRTGVVVAADRDLATVRSRPLCWDGTGLADGAWREETVRCSAGGLTLLDGLSAGDRVALHWDWVCDVITDEQARRIEFLEERRRTDVGLSSSEPSYWPRKLNRT</sequence>
<comment type="caution">
    <text evidence="1">The sequence shown here is derived from an EMBL/GenBank/DDBJ whole genome shotgun (WGS) entry which is preliminary data.</text>
</comment>
<proteinExistence type="predicted"/>
<evidence type="ECO:0000313" key="1">
    <source>
        <dbReference type="EMBL" id="MFD0628661.1"/>
    </source>
</evidence>